<dbReference type="InterPro" id="IPR010081">
    <property type="entry name" value="DiNH2opropionate_NH3_lyase"/>
</dbReference>
<keyword evidence="2" id="KW-0663">Pyridoxal phosphate</keyword>
<keyword evidence="4" id="KW-0456">Lyase</keyword>
<dbReference type="SUPFAM" id="SSF53686">
    <property type="entry name" value="Tryptophan synthase beta subunit-like PLP-dependent enzymes"/>
    <property type="match status" value="1"/>
</dbReference>
<dbReference type="InterPro" id="IPR001926">
    <property type="entry name" value="TrpB-like_PALP"/>
</dbReference>
<proteinExistence type="predicted"/>
<dbReference type="GO" id="GO:0030170">
    <property type="term" value="F:pyridoxal phosphate binding"/>
    <property type="evidence" value="ECO:0007669"/>
    <property type="project" value="InterPro"/>
</dbReference>
<evidence type="ECO:0000256" key="1">
    <source>
        <dbReference type="ARBA" id="ARBA00001933"/>
    </source>
</evidence>
<dbReference type="Proteomes" id="UP000050580">
    <property type="component" value="Unassembled WGS sequence"/>
</dbReference>
<dbReference type="AlphaFoldDB" id="A0A0U1Q0W2"/>
<dbReference type="NCBIfam" id="NF006058">
    <property type="entry name" value="PRK08206.1"/>
    <property type="match status" value="1"/>
</dbReference>
<dbReference type="GO" id="GO:0008838">
    <property type="term" value="F:diaminopropionate ammonia-lyase activity"/>
    <property type="evidence" value="ECO:0007669"/>
    <property type="project" value="InterPro"/>
</dbReference>
<protein>
    <submittedName>
        <fullName evidence="4">Diaminopropionate ammonia-lyase</fullName>
    </submittedName>
</protein>
<comment type="cofactor">
    <cofactor evidence="1">
        <name>pyridoxal 5'-phosphate</name>
        <dbReference type="ChEBI" id="CHEBI:597326"/>
    </cofactor>
</comment>
<dbReference type="InterPro" id="IPR036052">
    <property type="entry name" value="TrpB-like_PALP_sf"/>
</dbReference>
<dbReference type="PATRIC" id="fig|1610491.3.peg.970"/>
<gene>
    <name evidence="4" type="ORF">AAV94_04550</name>
</gene>
<dbReference type="EMBL" id="LBNQ01000019">
    <property type="protein sequence ID" value="KKW68392.1"/>
    <property type="molecule type" value="Genomic_DNA"/>
</dbReference>
<accession>A0A0U1Q0W2</accession>
<dbReference type="STRING" id="1610491.AAV94_04550"/>
<name>A0A0U1Q0W2_9BURK</name>
<evidence type="ECO:0000313" key="5">
    <source>
        <dbReference type="Proteomes" id="UP000050580"/>
    </source>
</evidence>
<evidence type="ECO:0000259" key="3">
    <source>
        <dbReference type="Pfam" id="PF00291"/>
    </source>
</evidence>
<dbReference type="Gene3D" id="3.40.50.1100">
    <property type="match status" value="2"/>
</dbReference>
<evidence type="ECO:0000313" key="4">
    <source>
        <dbReference type="EMBL" id="KKW68392.1"/>
    </source>
</evidence>
<comment type="caution">
    <text evidence="4">The sequence shown here is derived from an EMBL/GenBank/DDBJ whole genome shotgun (WGS) entry which is preliminary data.</text>
</comment>
<organism evidence="4 5">
    <name type="scientific">Lampropedia cohaerens</name>
    <dbReference type="NCBI Taxonomy" id="1610491"/>
    <lineage>
        <taxon>Bacteria</taxon>
        <taxon>Pseudomonadati</taxon>
        <taxon>Pseudomonadota</taxon>
        <taxon>Betaproteobacteria</taxon>
        <taxon>Burkholderiales</taxon>
        <taxon>Comamonadaceae</taxon>
        <taxon>Lampropedia</taxon>
    </lineage>
</organism>
<dbReference type="RefSeq" id="WP_046741158.1">
    <property type="nucleotide sequence ID" value="NZ_LBNQ01000019.1"/>
</dbReference>
<dbReference type="Pfam" id="PF00291">
    <property type="entry name" value="PALP"/>
    <property type="match status" value="1"/>
</dbReference>
<evidence type="ECO:0000256" key="2">
    <source>
        <dbReference type="ARBA" id="ARBA00022898"/>
    </source>
</evidence>
<dbReference type="PANTHER" id="PTHR42937">
    <property type="match status" value="1"/>
</dbReference>
<feature type="domain" description="Tryptophan synthase beta chain-like PALP" evidence="3">
    <location>
        <begin position="52"/>
        <end position="369"/>
    </location>
</feature>
<reference evidence="4 5" key="1">
    <citation type="submission" date="2015-05" db="EMBL/GenBank/DDBJ databases">
        <title>Draft genome sequence of Lampropedia sp. CT6, isolated from the microbial mat of a hot water spring, located at Manikaran, India.</title>
        <authorList>
            <person name="Tripathi C."/>
            <person name="Rani P."/>
            <person name="Mahato N.K."/>
            <person name="Lal R."/>
        </authorList>
    </citation>
    <scope>NUCLEOTIDE SEQUENCE [LARGE SCALE GENOMIC DNA]</scope>
    <source>
        <strain evidence="4 5">CT6</strain>
    </source>
</reference>
<keyword evidence="5" id="KW-1185">Reference proteome</keyword>
<sequence length="419" mass="44218">MTSPPTSVVPALRARMLRNPALAPQQPYGARREAILSRAALASAHAAITAWPGYAPTPLHGLPALARQLGVARIDYKDEGGRFGLGSFKALGGAYAVARQLCRVASHQLGRAVTLSELDDPKVRQVSASVTVTCATDGNHGRSVAWGAKMFGCQCVIFVHATVSAGRADAIARYGAQVVRTEGNYDDSVRQAAQQAQANGWHVISDTSYPGYTEVPRDVMQGYQCMVEEASGQWAQWPTHVFIQAGVGGFAAAVCAWFWERARQAGRHRPTFVVVEPDKADCLYRSAQAQRLTPVTGALDTLMAGLACGEVSLLAWEILQQGADAFVTVDDAAAVAVMRLLASPLPGDPAIVAGESATAGLAAAIAIAQDAAQRAQLGIAPDSRLFFIGSERDTDPTLYAQLVPAQATDATAEVHHAAH</sequence>
<dbReference type="NCBIfam" id="TIGR01747">
    <property type="entry name" value="diampropi_NH3ly"/>
    <property type="match status" value="1"/>
</dbReference>
<dbReference type="PANTHER" id="PTHR42937:SF1">
    <property type="entry name" value="DIAMINOPROPIONATE AMMONIA-LYASE"/>
    <property type="match status" value="1"/>
</dbReference>